<evidence type="ECO:0000256" key="1">
    <source>
        <dbReference type="SAM" id="SignalP"/>
    </source>
</evidence>
<accession>A0A6S6SZX2</accession>
<dbReference type="EMBL" id="CACVAR010000263">
    <property type="protein sequence ID" value="CAA6816301.1"/>
    <property type="molecule type" value="Genomic_DNA"/>
</dbReference>
<reference evidence="2" key="1">
    <citation type="submission" date="2020-01" db="EMBL/GenBank/DDBJ databases">
        <authorList>
            <person name="Meier V. D."/>
            <person name="Meier V D."/>
        </authorList>
    </citation>
    <scope>NUCLEOTIDE SEQUENCE</scope>
    <source>
        <strain evidence="2">HLG_WM_MAG_03</strain>
    </source>
</reference>
<protein>
    <submittedName>
        <fullName evidence="2">Uncharacterized protein</fullName>
    </submittedName>
</protein>
<sequence length="416" mass="44237">MKFRDTFKCKHKGENVKITKLSLAAVAAMTLTTGAMAEVTSELSGNVKYWYETAEKSTGTGEGLFHKTPNGFTHGQAALSIEAKGKAGVLGYGFKYTAVDSLGLEDELVGNVRTSKVNPGTNFETAHWAEKAFITYKMGNTTAKVGRQHLNTPMAFTEAWNVAANSFDAAVLLNSDIENVTLMGAYVGRGNGGNQQAGNGFSTVRLNGEFTKYVVDGAYAAGIYAKPMKGLGLNAHYWNVLQVADALWLDANYAISGVKLGAVYAQTMPKATAGDDINALAIKAGTKAGPVNLFAAYSTIEEGNAGSIPFGNTATGFKKTKLPTAGVYSDGLYVAQRGSDSFKVKAAMPVGSFKLAAQYINVANDVLPGLEVGEFDFIASTKIKDVNVKAIYVNRDHELAGKADWDHVRIIAGINF</sequence>
<name>A0A6S6SZX2_9BACT</name>
<evidence type="ECO:0000313" key="2">
    <source>
        <dbReference type="EMBL" id="CAA6816301.1"/>
    </source>
</evidence>
<feature type="chain" id="PRO_5027605687" evidence="1">
    <location>
        <begin position="38"/>
        <end position="416"/>
    </location>
</feature>
<proteinExistence type="predicted"/>
<organism evidence="2">
    <name type="scientific">uncultured Sulfurovum sp</name>
    <dbReference type="NCBI Taxonomy" id="269237"/>
    <lineage>
        <taxon>Bacteria</taxon>
        <taxon>Pseudomonadati</taxon>
        <taxon>Campylobacterota</taxon>
        <taxon>Epsilonproteobacteria</taxon>
        <taxon>Campylobacterales</taxon>
        <taxon>Sulfurovaceae</taxon>
        <taxon>Sulfurovum</taxon>
        <taxon>environmental samples</taxon>
    </lineage>
</organism>
<dbReference type="SUPFAM" id="SSF56935">
    <property type="entry name" value="Porins"/>
    <property type="match status" value="1"/>
</dbReference>
<gene>
    <name evidence="2" type="ORF">HELGO_WM19177</name>
</gene>
<dbReference type="GO" id="GO:0016020">
    <property type="term" value="C:membrane"/>
    <property type="evidence" value="ECO:0007669"/>
    <property type="project" value="InterPro"/>
</dbReference>
<dbReference type="InterPro" id="IPR023614">
    <property type="entry name" value="Porin_dom_sf"/>
</dbReference>
<dbReference type="AlphaFoldDB" id="A0A6S6SZX2"/>
<feature type="signal peptide" evidence="1">
    <location>
        <begin position="1"/>
        <end position="37"/>
    </location>
</feature>
<dbReference type="Gene3D" id="2.40.160.10">
    <property type="entry name" value="Porin"/>
    <property type="match status" value="1"/>
</dbReference>
<keyword evidence="1" id="KW-0732">Signal</keyword>